<dbReference type="Pfam" id="PF01261">
    <property type="entry name" value="AP_endonuc_2"/>
    <property type="match status" value="1"/>
</dbReference>
<dbReference type="PANTHER" id="PTHR12110">
    <property type="entry name" value="HYDROXYPYRUVATE ISOMERASE"/>
    <property type="match status" value="1"/>
</dbReference>
<dbReference type="EMBL" id="CP130613">
    <property type="protein sequence ID" value="WKW16040.1"/>
    <property type="molecule type" value="Genomic_DNA"/>
</dbReference>
<dbReference type="InterPro" id="IPR036237">
    <property type="entry name" value="Xyl_isomerase-like_sf"/>
</dbReference>
<dbReference type="InterPro" id="IPR013022">
    <property type="entry name" value="Xyl_isomerase-like_TIM-brl"/>
</dbReference>
<accession>A0AA49JW57</accession>
<name>A0AA49K220_9BACT</name>
<dbReference type="EMBL" id="CP130612">
    <property type="protein sequence ID" value="WKW13134.1"/>
    <property type="molecule type" value="Genomic_DNA"/>
</dbReference>
<reference evidence="3" key="1">
    <citation type="submission" date="2023-07" db="EMBL/GenBank/DDBJ databases">
        <authorList>
            <person name="Haufschild T."/>
            <person name="Kallscheuer N."/>
            <person name="Hammer J."/>
            <person name="Kohn T."/>
            <person name="Kabuu M."/>
            <person name="Jogler M."/>
            <person name="Wohfarth N."/>
            <person name="Heuer A."/>
            <person name="Rohde M."/>
            <person name="van Teeseling M.C.F."/>
            <person name="Jogler C."/>
        </authorList>
    </citation>
    <scope>NUCLEOTIDE SEQUENCE</scope>
    <source>
        <strain evidence="2">Strain 138</strain>
        <strain evidence="3">Strain 318</strain>
    </source>
</reference>
<dbReference type="InterPro" id="IPR006311">
    <property type="entry name" value="TAT_signal"/>
</dbReference>
<evidence type="ECO:0000313" key="2">
    <source>
        <dbReference type="EMBL" id="WKW13134.1"/>
    </source>
</evidence>
<gene>
    <name evidence="2" type="ORF">Strain138_002449</name>
    <name evidence="3" type="ORF">Strain318_002448</name>
</gene>
<dbReference type="Proteomes" id="UP001229955">
    <property type="component" value="Chromosome"/>
</dbReference>
<dbReference type="SUPFAM" id="SSF51658">
    <property type="entry name" value="Xylose isomerase-like"/>
    <property type="match status" value="1"/>
</dbReference>
<feature type="domain" description="Xylose isomerase-like TIM barrel" evidence="1">
    <location>
        <begin position="55"/>
        <end position="244"/>
    </location>
</feature>
<evidence type="ECO:0000313" key="3">
    <source>
        <dbReference type="EMBL" id="WKW16040.1"/>
    </source>
</evidence>
<keyword evidence="4" id="KW-1185">Reference proteome</keyword>
<dbReference type="AlphaFoldDB" id="A0AA49K220"/>
<evidence type="ECO:0000313" key="4">
    <source>
        <dbReference type="Proteomes" id="UP001229955"/>
    </source>
</evidence>
<accession>A0AA49K220</accession>
<dbReference type="KEGG" id="pspc:Strain318_002448"/>
<keyword evidence="3" id="KW-0413">Isomerase</keyword>
<organism evidence="3 4">
    <name type="scientific">Pseudogemmatithrix spongiicola</name>
    <dbReference type="NCBI Taxonomy" id="3062599"/>
    <lineage>
        <taxon>Bacteria</taxon>
        <taxon>Pseudomonadati</taxon>
        <taxon>Gemmatimonadota</taxon>
        <taxon>Gemmatimonadia</taxon>
        <taxon>Gemmatimonadales</taxon>
        <taxon>Gemmatimonadaceae</taxon>
        <taxon>Pseudogemmatithrix</taxon>
    </lineage>
</organism>
<dbReference type="RefSeq" id="WP_367885995.1">
    <property type="nucleotide sequence ID" value="NZ_CP130612.1"/>
</dbReference>
<sequence>MSTRREVLRALGAAGLAMSLPRALRGADAADRLEGVGVQLYTLRNEMRRDPEGTLARIAELGFSEIEWWGEYGRTPAQLRALLDRHSLRAPAWHLAPELLAAERLDATLRTAATMGHKHLIVAWLPPAQRTSDGFKRIGEVLSTAGRRLASEGIRTGYHNHDFEFARVGDQTIWDVLVANTDASVVDLELDCYWAFKAGHDPVTMLQRYRDRITHLHIKDSAGAPEHRQVDVGAGVIDWKRVLEVGTAGRVRHVFVEHDEPADAWATVAAGRRHLQSLGY</sequence>
<evidence type="ECO:0000259" key="1">
    <source>
        <dbReference type="Pfam" id="PF01261"/>
    </source>
</evidence>
<dbReference type="PROSITE" id="PS51318">
    <property type="entry name" value="TAT"/>
    <property type="match status" value="1"/>
</dbReference>
<protein>
    <submittedName>
        <fullName evidence="3">Sugar phosphate isomerase/epimerase</fullName>
    </submittedName>
</protein>
<dbReference type="PANTHER" id="PTHR12110:SF41">
    <property type="entry name" value="INOSOSE DEHYDRATASE"/>
    <property type="match status" value="1"/>
</dbReference>
<proteinExistence type="predicted"/>
<dbReference type="InterPro" id="IPR050312">
    <property type="entry name" value="IolE/XylAMocC-like"/>
</dbReference>
<dbReference type="Gene3D" id="3.20.20.150">
    <property type="entry name" value="Divalent-metal-dependent TIM barrel enzymes"/>
    <property type="match status" value="1"/>
</dbReference>
<dbReference type="GO" id="GO:0016853">
    <property type="term" value="F:isomerase activity"/>
    <property type="evidence" value="ECO:0007669"/>
    <property type="project" value="UniProtKB-KW"/>
</dbReference>